<reference evidence="2 3" key="1">
    <citation type="submission" date="2018-01" db="EMBL/GenBank/DDBJ databases">
        <title>The draft genome sequence of Cohaesibacter sp. H1304.</title>
        <authorList>
            <person name="Wang N.-N."/>
            <person name="Du Z.-J."/>
        </authorList>
    </citation>
    <scope>NUCLEOTIDE SEQUENCE [LARGE SCALE GENOMIC DNA]</scope>
    <source>
        <strain evidence="2 3">H1304</strain>
    </source>
</reference>
<proteinExistence type="predicted"/>
<dbReference type="Proteomes" id="UP000234881">
    <property type="component" value="Unassembled WGS sequence"/>
</dbReference>
<feature type="domain" description="Polyvalent protein metallopeptidase" evidence="1">
    <location>
        <begin position="88"/>
        <end position="209"/>
    </location>
</feature>
<gene>
    <name evidence="2" type="ORF">C0081_16295</name>
</gene>
<keyword evidence="3" id="KW-1185">Reference proteome</keyword>
<accession>A0A2N5XPL5</accession>
<organism evidence="2 3">
    <name type="scientific">Cohaesibacter celericrescens</name>
    <dbReference type="NCBI Taxonomy" id="2067669"/>
    <lineage>
        <taxon>Bacteria</taxon>
        <taxon>Pseudomonadati</taxon>
        <taxon>Pseudomonadota</taxon>
        <taxon>Alphaproteobacteria</taxon>
        <taxon>Hyphomicrobiales</taxon>
        <taxon>Cohaesibacteraceae</taxon>
    </lineage>
</organism>
<dbReference type="InterPro" id="IPR041459">
    <property type="entry name" value="MPTase-PolyVal"/>
</dbReference>
<name>A0A2N5XPL5_9HYPH</name>
<comment type="caution">
    <text evidence="2">The sequence shown here is derived from an EMBL/GenBank/DDBJ whole genome shotgun (WGS) entry which is preliminary data.</text>
</comment>
<protein>
    <recommendedName>
        <fullName evidence="1">Polyvalent protein metallopeptidase domain-containing protein</fullName>
    </recommendedName>
</protein>
<dbReference type="OrthoDB" id="9792687at2"/>
<evidence type="ECO:0000259" key="1">
    <source>
        <dbReference type="Pfam" id="PF18818"/>
    </source>
</evidence>
<evidence type="ECO:0000313" key="3">
    <source>
        <dbReference type="Proteomes" id="UP000234881"/>
    </source>
</evidence>
<dbReference type="AlphaFoldDB" id="A0A2N5XPL5"/>
<dbReference type="Pfam" id="PF18818">
    <property type="entry name" value="MPTase-PolyVal"/>
    <property type="match status" value="1"/>
</dbReference>
<sequence>MSKIDLNALCLHSLTAVTYLLNGERGVSQAVIPIRFRQIIEKLLTQPVPHYDPDFWGIGRTRMRLIDNPPRWEVLSRAVDFGPIRRNEDADQFVAKTGAVIRHDGEQPEYDANQDIIVMPPDGLFFDTPNMTREQAYYRTLFHELIHWTGAAHRLDRLSECFSDPITQRIEEVIAELGAAFLMHEFWQSHEPIPAHAVYIQREMSLLRSHTILPIITRELPLPSR</sequence>
<dbReference type="EMBL" id="PKUQ01000031">
    <property type="protein sequence ID" value="PLW76434.1"/>
    <property type="molecule type" value="Genomic_DNA"/>
</dbReference>
<evidence type="ECO:0000313" key="2">
    <source>
        <dbReference type="EMBL" id="PLW76434.1"/>
    </source>
</evidence>
<dbReference type="RefSeq" id="WP_101534869.1">
    <property type="nucleotide sequence ID" value="NZ_PKUQ01000031.1"/>
</dbReference>